<dbReference type="InterPro" id="IPR006501">
    <property type="entry name" value="Pectinesterase_inhib_dom"/>
</dbReference>
<dbReference type="PANTHER" id="PTHR35357:SF8">
    <property type="entry name" value="OS01G0111000 PROTEIN"/>
    <property type="match status" value="1"/>
</dbReference>
<evidence type="ECO:0000256" key="1">
    <source>
        <dbReference type="ARBA" id="ARBA00022729"/>
    </source>
</evidence>
<dbReference type="Gene3D" id="1.20.140.40">
    <property type="entry name" value="Invertase/pectin methylesterase inhibitor family protein"/>
    <property type="match status" value="1"/>
</dbReference>
<keyword evidence="7" id="KW-1185">Reference proteome</keyword>
<evidence type="ECO:0000256" key="3">
    <source>
        <dbReference type="ARBA" id="ARBA00038471"/>
    </source>
</evidence>
<dbReference type="SMART" id="SM00856">
    <property type="entry name" value="PMEI"/>
    <property type="match status" value="1"/>
</dbReference>
<evidence type="ECO:0000256" key="2">
    <source>
        <dbReference type="ARBA" id="ARBA00023157"/>
    </source>
</evidence>
<accession>A0A9D5BW24</accession>
<dbReference type="CDD" id="cd15795">
    <property type="entry name" value="PMEI-Pla_a_1_like"/>
    <property type="match status" value="1"/>
</dbReference>
<dbReference type="GO" id="GO:0005576">
    <property type="term" value="C:extracellular region"/>
    <property type="evidence" value="ECO:0007669"/>
    <property type="project" value="UniProtKB-ARBA"/>
</dbReference>
<dbReference type="EMBL" id="JAGGNH010000010">
    <property type="protein sequence ID" value="KAJ0961791.1"/>
    <property type="molecule type" value="Genomic_DNA"/>
</dbReference>
<evidence type="ECO:0000313" key="7">
    <source>
        <dbReference type="Proteomes" id="UP001085076"/>
    </source>
</evidence>
<dbReference type="InterPro" id="IPR034088">
    <property type="entry name" value="Pla_a_1-like"/>
</dbReference>
<keyword evidence="1 4" id="KW-0732">Signal</keyword>
<feature type="chain" id="PRO_5039111373" description="Pectinesterase inhibitor domain-containing protein" evidence="4">
    <location>
        <begin position="24"/>
        <end position="176"/>
    </location>
</feature>
<proteinExistence type="inferred from homology"/>
<dbReference type="GO" id="GO:0004857">
    <property type="term" value="F:enzyme inhibitor activity"/>
    <property type="evidence" value="ECO:0007669"/>
    <property type="project" value="InterPro"/>
</dbReference>
<evidence type="ECO:0000259" key="5">
    <source>
        <dbReference type="SMART" id="SM00856"/>
    </source>
</evidence>
<dbReference type="NCBIfam" id="TIGR01614">
    <property type="entry name" value="PME_inhib"/>
    <property type="match status" value="1"/>
</dbReference>
<dbReference type="SUPFAM" id="SSF101148">
    <property type="entry name" value="Plant invertase/pectin methylesterase inhibitor"/>
    <property type="match status" value="1"/>
</dbReference>
<sequence length="176" mass="18464">MNSITISLLSLLLFSFTLHLSGAAASIEDTCKAAAATNPAINYDFCVSTFLRNPKSSSADTRGLASITALTTVNQAYNVKSDINDLLTKSTDPLTKSSLEQCLRVYTSMVTTLAQAVDAINGRQDDAAKGFLNMAIDGANNCEAAFGKVGMVSPLTKDNSDSVELSNMALAILALA</sequence>
<dbReference type="AlphaFoldDB" id="A0A9D5BW24"/>
<comment type="similarity">
    <text evidence="3">Belongs to the PMEI family.</text>
</comment>
<dbReference type="PANTHER" id="PTHR35357">
    <property type="entry name" value="OS02G0537100 PROTEIN"/>
    <property type="match status" value="1"/>
</dbReference>
<dbReference type="Proteomes" id="UP001085076">
    <property type="component" value="Miscellaneous, Linkage group lg10"/>
</dbReference>
<dbReference type="FunFam" id="1.20.140.40:FF:000002">
    <property type="entry name" value="Putative invertase inhibitor"/>
    <property type="match status" value="1"/>
</dbReference>
<reference evidence="6" key="1">
    <citation type="submission" date="2021-03" db="EMBL/GenBank/DDBJ databases">
        <authorList>
            <person name="Li Z."/>
            <person name="Yang C."/>
        </authorList>
    </citation>
    <scope>NUCLEOTIDE SEQUENCE</scope>
    <source>
        <strain evidence="6">Dzin_1.0</strain>
        <tissue evidence="6">Leaf</tissue>
    </source>
</reference>
<comment type="caution">
    <text evidence="6">The sequence shown here is derived from an EMBL/GenBank/DDBJ whole genome shotgun (WGS) entry which is preliminary data.</text>
</comment>
<dbReference type="Pfam" id="PF04043">
    <property type="entry name" value="PMEI"/>
    <property type="match status" value="1"/>
</dbReference>
<protein>
    <recommendedName>
        <fullName evidence="5">Pectinesterase inhibitor domain-containing protein</fullName>
    </recommendedName>
</protein>
<name>A0A9D5BW24_9LILI</name>
<evidence type="ECO:0000256" key="4">
    <source>
        <dbReference type="SAM" id="SignalP"/>
    </source>
</evidence>
<organism evidence="6 7">
    <name type="scientific">Dioscorea zingiberensis</name>
    <dbReference type="NCBI Taxonomy" id="325984"/>
    <lineage>
        <taxon>Eukaryota</taxon>
        <taxon>Viridiplantae</taxon>
        <taxon>Streptophyta</taxon>
        <taxon>Embryophyta</taxon>
        <taxon>Tracheophyta</taxon>
        <taxon>Spermatophyta</taxon>
        <taxon>Magnoliopsida</taxon>
        <taxon>Liliopsida</taxon>
        <taxon>Dioscoreales</taxon>
        <taxon>Dioscoreaceae</taxon>
        <taxon>Dioscorea</taxon>
    </lineage>
</organism>
<dbReference type="InterPro" id="IPR035513">
    <property type="entry name" value="Invertase/methylesterase_inhib"/>
</dbReference>
<gene>
    <name evidence="6" type="ORF">J5N97_029619</name>
</gene>
<dbReference type="OrthoDB" id="1872906at2759"/>
<evidence type="ECO:0000313" key="6">
    <source>
        <dbReference type="EMBL" id="KAJ0961791.1"/>
    </source>
</evidence>
<feature type="domain" description="Pectinesterase inhibitor" evidence="5">
    <location>
        <begin position="22"/>
        <end position="172"/>
    </location>
</feature>
<feature type="signal peptide" evidence="4">
    <location>
        <begin position="1"/>
        <end position="23"/>
    </location>
</feature>
<reference evidence="6" key="2">
    <citation type="journal article" date="2022" name="Hortic Res">
        <title>The genome of Dioscorea zingiberensis sheds light on the biosynthesis, origin and evolution of the medicinally important diosgenin saponins.</title>
        <authorList>
            <person name="Li Y."/>
            <person name="Tan C."/>
            <person name="Li Z."/>
            <person name="Guo J."/>
            <person name="Li S."/>
            <person name="Chen X."/>
            <person name="Wang C."/>
            <person name="Dai X."/>
            <person name="Yang H."/>
            <person name="Song W."/>
            <person name="Hou L."/>
            <person name="Xu J."/>
            <person name="Tong Z."/>
            <person name="Xu A."/>
            <person name="Yuan X."/>
            <person name="Wang W."/>
            <person name="Yang Q."/>
            <person name="Chen L."/>
            <person name="Sun Z."/>
            <person name="Wang K."/>
            <person name="Pan B."/>
            <person name="Chen J."/>
            <person name="Bao Y."/>
            <person name="Liu F."/>
            <person name="Qi X."/>
            <person name="Gang D.R."/>
            <person name="Wen J."/>
            <person name="Li J."/>
        </authorList>
    </citation>
    <scope>NUCLEOTIDE SEQUENCE</scope>
    <source>
        <strain evidence="6">Dzin_1.0</strain>
    </source>
</reference>
<keyword evidence="2" id="KW-1015">Disulfide bond</keyword>